<evidence type="ECO:0000256" key="11">
    <source>
        <dbReference type="RuleBase" id="RU362068"/>
    </source>
</evidence>
<proteinExistence type="inferred from homology"/>
<evidence type="ECO:0000256" key="8">
    <source>
        <dbReference type="ARBA" id="ARBA00023002"/>
    </source>
</evidence>
<dbReference type="PANTHER" id="PTHR43765:SF2">
    <property type="entry name" value="2-DEHYDROPANTOATE 2-REDUCTASE"/>
    <property type="match status" value="1"/>
</dbReference>
<evidence type="ECO:0000256" key="3">
    <source>
        <dbReference type="ARBA" id="ARBA00007870"/>
    </source>
</evidence>
<evidence type="ECO:0000256" key="9">
    <source>
        <dbReference type="ARBA" id="ARBA00032024"/>
    </source>
</evidence>
<keyword evidence="8 11" id="KW-0560">Oxidoreductase</keyword>
<dbReference type="Proteomes" id="UP001199916">
    <property type="component" value="Unassembled WGS sequence"/>
</dbReference>
<reference evidence="14 15" key="1">
    <citation type="submission" date="2021-11" db="EMBL/GenBank/DDBJ databases">
        <title>Draft genome sequence of Paenibacillus profundus YoMME, a new Gram-positive bacteria with exoelectrogenic properties.</title>
        <authorList>
            <person name="Hubenova Y."/>
            <person name="Hubenova E."/>
            <person name="Manasiev Y."/>
            <person name="Peykov S."/>
            <person name="Mitov M."/>
        </authorList>
    </citation>
    <scope>NUCLEOTIDE SEQUENCE [LARGE SCALE GENOMIC DNA]</scope>
    <source>
        <strain evidence="14 15">YoMME</strain>
    </source>
</reference>
<comment type="caution">
    <text evidence="14">The sequence shown here is derived from an EMBL/GenBank/DDBJ whole genome shotgun (WGS) entry which is preliminary data.</text>
</comment>
<dbReference type="Pfam" id="PF08546">
    <property type="entry name" value="ApbA_C"/>
    <property type="match status" value="1"/>
</dbReference>
<dbReference type="InterPro" id="IPR013332">
    <property type="entry name" value="KPR_N"/>
</dbReference>
<evidence type="ECO:0000256" key="2">
    <source>
        <dbReference type="ARBA" id="ARBA00004994"/>
    </source>
</evidence>
<dbReference type="Gene3D" id="3.40.50.720">
    <property type="entry name" value="NAD(P)-binding Rossmann-like Domain"/>
    <property type="match status" value="1"/>
</dbReference>
<dbReference type="EMBL" id="JAJNBZ010000001">
    <property type="protein sequence ID" value="MCE5167821.1"/>
    <property type="molecule type" value="Genomic_DNA"/>
</dbReference>
<evidence type="ECO:0000313" key="15">
    <source>
        <dbReference type="Proteomes" id="UP001199916"/>
    </source>
</evidence>
<comment type="catalytic activity">
    <reaction evidence="10 11">
        <text>(R)-pantoate + NADP(+) = 2-dehydropantoate + NADPH + H(+)</text>
        <dbReference type="Rhea" id="RHEA:16233"/>
        <dbReference type="ChEBI" id="CHEBI:11561"/>
        <dbReference type="ChEBI" id="CHEBI:15378"/>
        <dbReference type="ChEBI" id="CHEBI:15980"/>
        <dbReference type="ChEBI" id="CHEBI:57783"/>
        <dbReference type="ChEBI" id="CHEBI:58349"/>
        <dbReference type="EC" id="1.1.1.169"/>
    </reaction>
</comment>
<evidence type="ECO:0000256" key="4">
    <source>
        <dbReference type="ARBA" id="ARBA00013014"/>
    </source>
</evidence>
<evidence type="ECO:0000256" key="10">
    <source>
        <dbReference type="ARBA" id="ARBA00048793"/>
    </source>
</evidence>
<feature type="domain" description="Ketopantoate reductase N-terminal" evidence="12">
    <location>
        <begin position="4"/>
        <end position="170"/>
    </location>
</feature>
<dbReference type="RefSeq" id="WP_233695331.1">
    <property type="nucleotide sequence ID" value="NZ_JAJNBZ010000001.1"/>
</dbReference>
<dbReference type="InterPro" id="IPR003710">
    <property type="entry name" value="ApbA"/>
</dbReference>
<dbReference type="SUPFAM" id="SSF48179">
    <property type="entry name" value="6-phosphogluconate dehydrogenase C-terminal domain-like"/>
    <property type="match status" value="1"/>
</dbReference>
<dbReference type="Pfam" id="PF02558">
    <property type="entry name" value="ApbA"/>
    <property type="match status" value="1"/>
</dbReference>
<organism evidence="14 15">
    <name type="scientific">Paenibacillus profundus</name>
    <dbReference type="NCBI Taxonomy" id="1173085"/>
    <lineage>
        <taxon>Bacteria</taxon>
        <taxon>Bacillati</taxon>
        <taxon>Bacillota</taxon>
        <taxon>Bacilli</taxon>
        <taxon>Bacillales</taxon>
        <taxon>Paenibacillaceae</taxon>
        <taxon>Paenibacillus</taxon>
    </lineage>
</organism>
<feature type="domain" description="Ketopantoate reductase C-terminal" evidence="13">
    <location>
        <begin position="205"/>
        <end position="327"/>
    </location>
</feature>
<keyword evidence="15" id="KW-1185">Reference proteome</keyword>
<evidence type="ECO:0000259" key="12">
    <source>
        <dbReference type="Pfam" id="PF02558"/>
    </source>
</evidence>
<dbReference type="InterPro" id="IPR013328">
    <property type="entry name" value="6PGD_dom2"/>
</dbReference>
<dbReference type="InterPro" id="IPR050838">
    <property type="entry name" value="Ketopantoate_reductase"/>
</dbReference>
<evidence type="ECO:0000256" key="7">
    <source>
        <dbReference type="ARBA" id="ARBA00022857"/>
    </source>
</evidence>
<evidence type="ECO:0000259" key="13">
    <source>
        <dbReference type="Pfam" id="PF08546"/>
    </source>
</evidence>
<accession>A0ABS8Y901</accession>
<evidence type="ECO:0000256" key="1">
    <source>
        <dbReference type="ARBA" id="ARBA00002919"/>
    </source>
</evidence>
<dbReference type="PANTHER" id="PTHR43765">
    <property type="entry name" value="2-DEHYDROPANTOATE 2-REDUCTASE-RELATED"/>
    <property type="match status" value="1"/>
</dbReference>
<sequence>MRIDIIGAGSLGMLCAARLHASRSRWSMGEEQLSGVRLWTRTAEQARAIQAEGIIYTDHQGQTLHVSGMEAYPLEEAYSILHAADEKVHLIWLFVKQTHIQPMLLESLRKMPRATDAALICFQNGVGHAEALSGAWPVDAMGLAVTTEAARRQSWNEVVHTGLGSTWIGPAIPSNNKKHLPLDFLCLPTKNLLENAGFQAFVSNNIEEMIYQKLLVNAVINPLTALLRVKNGQLLATEERISIMKELFYEVVAVYEAAKLKVDVETDWERVVTICRMTANNTSSMLQDILEGRKTECDAITGAIIRLGEVHSVDTPAHVMVYRLIQASQS</sequence>
<dbReference type="NCBIfam" id="TIGR00745">
    <property type="entry name" value="apbA_panE"/>
    <property type="match status" value="1"/>
</dbReference>
<dbReference type="InterPro" id="IPR013752">
    <property type="entry name" value="KPA_reductase"/>
</dbReference>
<gene>
    <name evidence="14" type="ORF">LQV63_00615</name>
</gene>
<comment type="similarity">
    <text evidence="3 11">Belongs to the ketopantoate reductase family.</text>
</comment>
<dbReference type="SUPFAM" id="SSF51735">
    <property type="entry name" value="NAD(P)-binding Rossmann-fold domains"/>
    <property type="match status" value="1"/>
</dbReference>
<name>A0ABS8Y901_9BACL</name>
<keyword evidence="6 11" id="KW-0566">Pantothenate biosynthesis</keyword>
<keyword evidence="7 11" id="KW-0521">NADP</keyword>
<comment type="function">
    <text evidence="1 11">Catalyzes the NADPH-dependent reduction of ketopantoate into pantoic acid.</text>
</comment>
<evidence type="ECO:0000313" key="14">
    <source>
        <dbReference type="EMBL" id="MCE5167821.1"/>
    </source>
</evidence>
<evidence type="ECO:0000256" key="6">
    <source>
        <dbReference type="ARBA" id="ARBA00022655"/>
    </source>
</evidence>
<dbReference type="EC" id="1.1.1.169" evidence="4 11"/>
<dbReference type="Gene3D" id="1.10.1040.10">
    <property type="entry name" value="N-(1-d-carboxylethyl)-l-norvaline Dehydrogenase, domain 2"/>
    <property type="match status" value="1"/>
</dbReference>
<comment type="pathway">
    <text evidence="2 11">Cofactor biosynthesis; (R)-pantothenate biosynthesis; (R)-pantoate from 3-methyl-2-oxobutanoate: step 2/2.</text>
</comment>
<protein>
    <recommendedName>
        <fullName evidence="5 11">2-dehydropantoate 2-reductase</fullName>
        <ecNumber evidence="4 11">1.1.1.169</ecNumber>
    </recommendedName>
    <alternativeName>
        <fullName evidence="9 11">Ketopantoate reductase</fullName>
    </alternativeName>
</protein>
<dbReference type="InterPro" id="IPR036291">
    <property type="entry name" value="NAD(P)-bd_dom_sf"/>
</dbReference>
<evidence type="ECO:0000256" key="5">
    <source>
        <dbReference type="ARBA" id="ARBA00019465"/>
    </source>
</evidence>
<dbReference type="InterPro" id="IPR008927">
    <property type="entry name" value="6-PGluconate_DH-like_C_sf"/>
</dbReference>